<accession>A0A8H7VGW4</accession>
<dbReference type="InterPro" id="IPR036533">
    <property type="entry name" value="BAG_dom_sf"/>
</dbReference>
<feature type="domain" description="BAG" evidence="2">
    <location>
        <begin position="115"/>
        <end position="185"/>
    </location>
</feature>
<protein>
    <recommendedName>
        <fullName evidence="5">Ubiquitin-like domain-containing protein</fullName>
    </recommendedName>
</protein>
<reference evidence="3" key="1">
    <citation type="submission" date="2020-12" db="EMBL/GenBank/DDBJ databases">
        <title>Metabolic potential, ecology and presence of endohyphal bacteria is reflected in genomic diversity of Mucoromycotina.</title>
        <authorList>
            <person name="Muszewska A."/>
            <person name="Okrasinska A."/>
            <person name="Steczkiewicz K."/>
            <person name="Drgas O."/>
            <person name="Orlowska M."/>
            <person name="Perlinska-Lenart U."/>
            <person name="Aleksandrzak-Piekarczyk T."/>
            <person name="Szatraj K."/>
            <person name="Zielenkiewicz U."/>
            <person name="Pilsyk S."/>
            <person name="Malc E."/>
            <person name="Mieczkowski P."/>
            <person name="Kruszewska J.S."/>
            <person name="Biernat P."/>
            <person name="Pawlowska J."/>
        </authorList>
    </citation>
    <scope>NUCLEOTIDE SEQUENCE</scope>
    <source>
        <strain evidence="3">CBS 226.32</strain>
    </source>
</reference>
<dbReference type="OrthoDB" id="417450at2759"/>
<feature type="domain" description="Ubiquitin-like" evidence="1">
    <location>
        <begin position="26"/>
        <end position="78"/>
    </location>
</feature>
<dbReference type="Proteomes" id="UP000650833">
    <property type="component" value="Unassembled WGS sequence"/>
</dbReference>
<evidence type="ECO:0000259" key="2">
    <source>
        <dbReference type="Pfam" id="PF02179"/>
    </source>
</evidence>
<keyword evidence="4" id="KW-1185">Reference proteome</keyword>
<dbReference type="Gene3D" id="3.10.20.90">
    <property type="entry name" value="Phosphatidylinositol 3-kinase Catalytic Subunit, Chain A, domain 1"/>
    <property type="match status" value="1"/>
</dbReference>
<dbReference type="GO" id="GO:0051087">
    <property type="term" value="F:protein-folding chaperone binding"/>
    <property type="evidence" value="ECO:0007669"/>
    <property type="project" value="InterPro"/>
</dbReference>
<dbReference type="SUPFAM" id="SSF63491">
    <property type="entry name" value="BAG domain"/>
    <property type="match status" value="1"/>
</dbReference>
<gene>
    <name evidence="3" type="ORF">INT46_004974</name>
</gene>
<comment type="caution">
    <text evidence="3">The sequence shown here is derived from an EMBL/GenBank/DDBJ whole genome shotgun (WGS) entry which is preliminary data.</text>
</comment>
<dbReference type="Gene3D" id="1.20.58.120">
    <property type="entry name" value="BAG domain"/>
    <property type="match status" value="1"/>
</dbReference>
<dbReference type="Pfam" id="PF00240">
    <property type="entry name" value="ubiquitin"/>
    <property type="match status" value="1"/>
</dbReference>
<dbReference type="SUPFAM" id="SSF54236">
    <property type="entry name" value="Ubiquitin-like"/>
    <property type="match status" value="1"/>
</dbReference>
<dbReference type="InterPro" id="IPR003103">
    <property type="entry name" value="BAG_domain"/>
</dbReference>
<evidence type="ECO:0000259" key="1">
    <source>
        <dbReference type="Pfam" id="PF00240"/>
    </source>
</evidence>
<proteinExistence type="predicted"/>
<dbReference type="Pfam" id="PF02179">
    <property type="entry name" value="BAG"/>
    <property type="match status" value="1"/>
</dbReference>
<dbReference type="InterPro" id="IPR029071">
    <property type="entry name" value="Ubiquitin-like_domsf"/>
</dbReference>
<organism evidence="3 4">
    <name type="scientific">Mucor plumbeus</name>
    <dbReference type="NCBI Taxonomy" id="97098"/>
    <lineage>
        <taxon>Eukaryota</taxon>
        <taxon>Fungi</taxon>
        <taxon>Fungi incertae sedis</taxon>
        <taxon>Mucoromycota</taxon>
        <taxon>Mucoromycotina</taxon>
        <taxon>Mucoromycetes</taxon>
        <taxon>Mucorales</taxon>
        <taxon>Mucorineae</taxon>
        <taxon>Mucoraceae</taxon>
        <taxon>Mucor</taxon>
    </lineage>
</organism>
<dbReference type="InterPro" id="IPR000626">
    <property type="entry name" value="Ubiquitin-like_dom"/>
</dbReference>
<sequence>MVSFEIKWGTKRFPIELTQDEFDTIKVSNFKVKCQQLTEVEPQYMKLLAYGAILKNDEELLKNYKIVQGSKIMLMGSKTHISPLKTPPKADAPIATRLLWTRNLRESVLKPDIKLYEKQANEQLSQSSPEPKQTNQLINYGNYMHEKLMHILQQLDTMPEVNDKERLERKENVKETEALLDLIESIKTKLNGILK</sequence>
<evidence type="ECO:0008006" key="5">
    <source>
        <dbReference type="Google" id="ProtNLM"/>
    </source>
</evidence>
<dbReference type="AlphaFoldDB" id="A0A8H7VGW4"/>
<name>A0A8H7VGW4_9FUNG</name>
<evidence type="ECO:0000313" key="3">
    <source>
        <dbReference type="EMBL" id="KAG2214059.1"/>
    </source>
</evidence>
<dbReference type="EMBL" id="JAEPRC010000030">
    <property type="protein sequence ID" value="KAG2214059.1"/>
    <property type="molecule type" value="Genomic_DNA"/>
</dbReference>
<evidence type="ECO:0000313" key="4">
    <source>
        <dbReference type="Proteomes" id="UP000650833"/>
    </source>
</evidence>